<name>A0A1V9X094_9ACAR</name>
<feature type="signal peptide" evidence="2">
    <location>
        <begin position="1"/>
        <end position="24"/>
    </location>
</feature>
<keyword evidence="2" id="KW-0732">Signal</keyword>
<feature type="chain" id="PRO_5012009036" description="Secreted protein" evidence="2">
    <location>
        <begin position="25"/>
        <end position="147"/>
    </location>
</feature>
<evidence type="ECO:0008006" key="5">
    <source>
        <dbReference type="Google" id="ProtNLM"/>
    </source>
</evidence>
<evidence type="ECO:0000256" key="1">
    <source>
        <dbReference type="SAM" id="MobiDB-lite"/>
    </source>
</evidence>
<dbReference type="EMBL" id="MNPL01030966">
    <property type="protein sequence ID" value="OQR66831.1"/>
    <property type="molecule type" value="Genomic_DNA"/>
</dbReference>
<organism evidence="3 4">
    <name type="scientific">Tropilaelaps mercedesae</name>
    <dbReference type="NCBI Taxonomy" id="418985"/>
    <lineage>
        <taxon>Eukaryota</taxon>
        <taxon>Metazoa</taxon>
        <taxon>Ecdysozoa</taxon>
        <taxon>Arthropoda</taxon>
        <taxon>Chelicerata</taxon>
        <taxon>Arachnida</taxon>
        <taxon>Acari</taxon>
        <taxon>Parasitiformes</taxon>
        <taxon>Mesostigmata</taxon>
        <taxon>Gamasina</taxon>
        <taxon>Dermanyssoidea</taxon>
        <taxon>Laelapidae</taxon>
        <taxon>Tropilaelaps</taxon>
    </lineage>
</organism>
<protein>
    <recommendedName>
        <fullName evidence="5">Secreted protein</fullName>
    </recommendedName>
</protein>
<accession>A0A1V9X094</accession>
<feature type="compositionally biased region" description="Basic and acidic residues" evidence="1">
    <location>
        <begin position="110"/>
        <end position="125"/>
    </location>
</feature>
<feature type="compositionally biased region" description="Low complexity" evidence="1">
    <location>
        <begin position="51"/>
        <end position="61"/>
    </location>
</feature>
<reference evidence="3 4" key="1">
    <citation type="journal article" date="2017" name="Gigascience">
        <title>Draft genome of the honey bee ectoparasitic mite, Tropilaelaps mercedesae, is shaped by the parasitic life history.</title>
        <authorList>
            <person name="Dong X."/>
            <person name="Armstrong S.D."/>
            <person name="Xia D."/>
            <person name="Makepeace B.L."/>
            <person name="Darby A.C."/>
            <person name="Kadowaki T."/>
        </authorList>
    </citation>
    <scope>NUCLEOTIDE SEQUENCE [LARGE SCALE GENOMIC DNA]</scope>
    <source>
        <strain evidence="3">Wuxi-XJTLU</strain>
    </source>
</reference>
<feature type="compositionally biased region" description="Polar residues" evidence="1">
    <location>
        <begin position="90"/>
        <end position="106"/>
    </location>
</feature>
<dbReference type="InParanoid" id="A0A1V9X094"/>
<evidence type="ECO:0000256" key="2">
    <source>
        <dbReference type="SAM" id="SignalP"/>
    </source>
</evidence>
<feature type="region of interest" description="Disordered" evidence="1">
    <location>
        <begin position="25"/>
        <end position="147"/>
    </location>
</feature>
<comment type="caution">
    <text evidence="3">The sequence shown here is derived from an EMBL/GenBank/DDBJ whole genome shotgun (WGS) entry which is preliminary data.</text>
</comment>
<dbReference type="Proteomes" id="UP000192247">
    <property type="component" value="Unassembled WGS sequence"/>
</dbReference>
<sequence>MAASVASGFLAALAAIAIHTHVTGVTPEESTKRSPPSETRERIEMAGGREVVSSAKKSSSVRAKKQRREPLNLMDDNRPLGGVLDGPSTMPANATLPGSTTMSNGSLLDRGPERLNRMELAEVSRQHRQQQQQTQQHDVVYDDDIGR</sequence>
<evidence type="ECO:0000313" key="3">
    <source>
        <dbReference type="EMBL" id="OQR66831.1"/>
    </source>
</evidence>
<dbReference type="AlphaFoldDB" id="A0A1V9X094"/>
<proteinExistence type="predicted"/>
<evidence type="ECO:0000313" key="4">
    <source>
        <dbReference type="Proteomes" id="UP000192247"/>
    </source>
</evidence>
<gene>
    <name evidence="3" type="ORF">BIW11_02291</name>
</gene>
<keyword evidence="4" id="KW-1185">Reference proteome</keyword>